<dbReference type="InterPro" id="IPR004360">
    <property type="entry name" value="Glyas_Fos-R_dOase_dom"/>
</dbReference>
<dbReference type="PANTHER" id="PTHR36437:SF2">
    <property type="entry name" value="GLYOXALASE_BLEOMYCIN RESISTANCE PROTEIN_DIOXYGENASE"/>
    <property type="match status" value="1"/>
</dbReference>
<keyword evidence="3" id="KW-1185">Reference proteome</keyword>
<evidence type="ECO:0000313" key="3">
    <source>
        <dbReference type="Proteomes" id="UP000274271"/>
    </source>
</evidence>
<comment type="caution">
    <text evidence="2">The sequence shown here is derived from an EMBL/GenBank/DDBJ whole genome shotgun (WGS) entry which is preliminary data.</text>
</comment>
<reference evidence="2 3" key="1">
    <citation type="submission" date="2018-11" db="EMBL/GenBank/DDBJ databases">
        <authorList>
            <person name="Zhou Z."/>
            <person name="Wang G."/>
        </authorList>
    </citation>
    <scope>NUCLEOTIDE SEQUENCE [LARGE SCALE GENOMIC DNA]</scope>
    <source>
        <strain evidence="2 3">KCTC42998</strain>
    </source>
</reference>
<dbReference type="Pfam" id="PF00903">
    <property type="entry name" value="Glyoxalase"/>
    <property type="match status" value="1"/>
</dbReference>
<dbReference type="EMBL" id="RQJP01000004">
    <property type="protein sequence ID" value="RRB12670.1"/>
    <property type="molecule type" value="Genomic_DNA"/>
</dbReference>
<dbReference type="InterPro" id="IPR037523">
    <property type="entry name" value="VOC_core"/>
</dbReference>
<protein>
    <submittedName>
        <fullName evidence="2">Glyoxalase</fullName>
    </submittedName>
</protein>
<evidence type="ECO:0000259" key="1">
    <source>
        <dbReference type="PROSITE" id="PS51819"/>
    </source>
</evidence>
<sequence>MKIGMTGIFVNNPLEAFAFYTEVLGFANRMYVPEANLAIVVSPEDPDGTGLLLEPTDNPIGKNFQEALYKAGIPAIVFSSAAIQKEYERLKNRGVVFKKEPTKTDWGTETVFDDTCGNWIQLFQPEDA</sequence>
<dbReference type="Proteomes" id="UP000274271">
    <property type="component" value="Unassembled WGS sequence"/>
</dbReference>
<dbReference type="InterPro" id="IPR029068">
    <property type="entry name" value="Glyas_Bleomycin-R_OHBP_Dase"/>
</dbReference>
<dbReference type="RefSeq" id="WP_124908622.1">
    <property type="nucleotide sequence ID" value="NZ_RQJP01000004.1"/>
</dbReference>
<dbReference type="AlphaFoldDB" id="A0A3P1CHE2"/>
<name>A0A3P1CHE2_9BACT</name>
<organism evidence="2 3">
    <name type="scientific">Larkinella knui</name>
    <dbReference type="NCBI Taxonomy" id="2025310"/>
    <lineage>
        <taxon>Bacteria</taxon>
        <taxon>Pseudomonadati</taxon>
        <taxon>Bacteroidota</taxon>
        <taxon>Cytophagia</taxon>
        <taxon>Cytophagales</taxon>
        <taxon>Spirosomataceae</taxon>
        <taxon>Larkinella</taxon>
    </lineage>
</organism>
<dbReference type="Gene3D" id="3.10.180.10">
    <property type="entry name" value="2,3-Dihydroxybiphenyl 1,2-Dioxygenase, domain 1"/>
    <property type="match status" value="1"/>
</dbReference>
<dbReference type="OrthoDB" id="9794917at2"/>
<proteinExistence type="predicted"/>
<dbReference type="PANTHER" id="PTHR36437">
    <property type="entry name" value="GLYOXALASE/BLEOMYCIN RESISTANCE PROTEIN/DIOXYGENASE"/>
    <property type="match status" value="1"/>
</dbReference>
<gene>
    <name evidence="2" type="ORF">EHT87_21020</name>
</gene>
<accession>A0A3P1CHE2</accession>
<dbReference type="PROSITE" id="PS51819">
    <property type="entry name" value="VOC"/>
    <property type="match status" value="1"/>
</dbReference>
<feature type="domain" description="VOC" evidence="1">
    <location>
        <begin position="2"/>
        <end position="125"/>
    </location>
</feature>
<evidence type="ECO:0000313" key="2">
    <source>
        <dbReference type="EMBL" id="RRB12670.1"/>
    </source>
</evidence>
<dbReference type="SUPFAM" id="SSF54593">
    <property type="entry name" value="Glyoxalase/Bleomycin resistance protein/Dihydroxybiphenyl dioxygenase"/>
    <property type="match status" value="1"/>
</dbReference>